<reference evidence="1 2" key="1">
    <citation type="submission" date="2018-08" db="EMBL/GenBank/DDBJ databases">
        <title>Genome sequencing of X. nasturtii WHRI 8984.</title>
        <authorList>
            <person name="Studholme D.J."/>
            <person name="Mchugh J."/>
            <person name="Vicente J."/>
        </authorList>
    </citation>
    <scope>NUCLEOTIDE SEQUENCE [LARGE SCALE GENOMIC DNA]</scope>
    <source>
        <strain evidence="1 2">WHRI 8984</strain>
    </source>
</reference>
<protein>
    <submittedName>
        <fullName evidence="1">Uncharacterized protein</fullName>
    </submittedName>
</protein>
<evidence type="ECO:0000313" key="2">
    <source>
        <dbReference type="Proteomes" id="UP000259570"/>
    </source>
</evidence>
<dbReference type="AlphaFoldDB" id="A0A3E1KJ19"/>
<name>A0A3E1KJ19_9XANT</name>
<sequence length="66" mass="7229">MRLGERLLSGIAYRCTITVVLRRALRSGIAGIELRAGRSLSRWHGVQLACCCVGARRDGEKIVVGF</sequence>
<accession>A0A3E1KJ19</accession>
<gene>
    <name evidence="1" type="ORF">DZD52_11660</name>
</gene>
<dbReference type="Proteomes" id="UP000259570">
    <property type="component" value="Unassembled WGS sequence"/>
</dbReference>
<dbReference type="EMBL" id="QUZM01000020">
    <property type="protein sequence ID" value="RFF38678.1"/>
    <property type="molecule type" value="Genomic_DNA"/>
</dbReference>
<evidence type="ECO:0000313" key="1">
    <source>
        <dbReference type="EMBL" id="RFF38678.1"/>
    </source>
</evidence>
<comment type="caution">
    <text evidence="1">The sequence shown here is derived from an EMBL/GenBank/DDBJ whole genome shotgun (WGS) entry which is preliminary data.</text>
</comment>
<organism evidence="1 2">
    <name type="scientific">Xanthomonas nasturtii</name>
    <dbReference type="NCBI Taxonomy" id="1843581"/>
    <lineage>
        <taxon>Bacteria</taxon>
        <taxon>Pseudomonadati</taxon>
        <taxon>Pseudomonadota</taxon>
        <taxon>Gammaproteobacteria</taxon>
        <taxon>Lysobacterales</taxon>
        <taxon>Lysobacteraceae</taxon>
        <taxon>Xanthomonas</taxon>
    </lineage>
</organism>
<proteinExistence type="predicted"/>